<protein>
    <submittedName>
        <fullName evidence="9">Ferroxidase fet3</fullName>
    </submittedName>
</protein>
<dbReference type="Pfam" id="PF00394">
    <property type="entry name" value="Cu-oxidase"/>
    <property type="match status" value="1"/>
</dbReference>
<dbReference type="Pfam" id="PF07732">
    <property type="entry name" value="Cu-oxidase_3"/>
    <property type="match status" value="1"/>
</dbReference>
<reference evidence="9" key="1">
    <citation type="submission" date="2022-07" db="EMBL/GenBank/DDBJ databases">
        <title>Phylogenomic reconstructions and comparative analyses of Kickxellomycotina fungi.</title>
        <authorList>
            <person name="Reynolds N.K."/>
            <person name="Stajich J.E."/>
            <person name="Barry K."/>
            <person name="Grigoriev I.V."/>
            <person name="Crous P."/>
            <person name="Smith M.E."/>
        </authorList>
    </citation>
    <scope>NUCLEOTIDE SEQUENCE</scope>
    <source>
        <strain evidence="9">IMI 214461</strain>
    </source>
</reference>
<keyword evidence="10" id="KW-1185">Reference proteome</keyword>
<dbReference type="PANTHER" id="PTHR11709">
    <property type="entry name" value="MULTI-COPPER OXIDASE"/>
    <property type="match status" value="1"/>
</dbReference>
<sequence length="541" mass="60147">MRALHILLWLAALAHARHVVQNWDVTYVTTNRGLLQSPKRGIGVNGKLPLPVVEAELGDTLVLNVRNSLDVPTSLHSHGIFQRGSNYYDGVGMVTECSIAPGTNFTYHIELQQTGTYFIHGHTHEQNFDGLHTPLIIRDPHDPTPVTKEILFAAEDWWPITLEEMMSAFVRPHGPVDLFAYPPSTLINGANGTQARPLYFEPGKTYKIRLLSMMSLPVWEFVIDDHELLVVEVDGIATKPKPVSVVRLGPGQRVSVLVTGKPATNMNYQYHMTTFGDFLPKIPNVYPQVFSSAVIYSPSAPLFAPSTTPSEPFDDISLESLEYLPAMRPDRSLFLNSTYGFTADDVPYESFNLIPFRSPKVPTMLSALTTGDMSLNPITYGPQTTAQVLKYGEVVELLIWSKTRIFHSHHLHGHAFQVVERGFINDTIGEFRRRVPTSGVSPLMRDTLMVYIGEYAVVRFRADNPGSWLFHCHLGVHMAQGMALVFVSAPQQMRETLVVPQSVLDQCSVQGIPVSGNVVGNMAYNFDGAANLPSLILSREL</sequence>
<dbReference type="Proteomes" id="UP001150907">
    <property type="component" value="Unassembled WGS sequence"/>
</dbReference>
<dbReference type="Pfam" id="PF07731">
    <property type="entry name" value="Cu-oxidase_2"/>
    <property type="match status" value="1"/>
</dbReference>
<dbReference type="SUPFAM" id="SSF49503">
    <property type="entry name" value="Cupredoxins"/>
    <property type="match status" value="3"/>
</dbReference>
<proteinExistence type="inferred from homology"/>
<evidence type="ECO:0000259" key="6">
    <source>
        <dbReference type="Pfam" id="PF00394"/>
    </source>
</evidence>
<feature type="domain" description="Plastocyanin-like" evidence="6">
    <location>
        <begin position="151"/>
        <end position="274"/>
    </location>
</feature>
<evidence type="ECO:0000259" key="7">
    <source>
        <dbReference type="Pfam" id="PF07731"/>
    </source>
</evidence>
<evidence type="ECO:0000313" key="9">
    <source>
        <dbReference type="EMBL" id="KAJ2004923.1"/>
    </source>
</evidence>
<evidence type="ECO:0000256" key="3">
    <source>
        <dbReference type="ARBA" id="ARBA00023002"/>
    </source>
</evidence>
<comment type="similarity">
    <text evidence="1">Belongs to the multicopper oxidase family.</text>
</comment>
<dbReference type="InterPro" id="IPR008972">
    <property type="entry name" value="Cupredoxin"/>
</dbReference>
<keyword evidence="2" id="KW-0479">Metal-binding</keyword>
<dbReference type="InterPro" id="IPR001117">
    <property type="entry name" value="Cu-oxidase_2nd"/>
</dbReference>
<evidence type="ECO:0000256" key="4">
    <source>
        <dbReference type="ARBA" id="ARBA00023008"/>
    </source>
</evidence>
<keyword evidence="3" id="KW-0560">Oxidoreductase</keyword>
<dbReference type="PROSITE" id="PS00080">
    <property type="entry name" value="MULTICOPPER_OXIDASE2"/>
    <property type="match status" value="1"/>
</dbReference>
<evidence type="ECO:0000256" key="1">
    <source>
        <dbReference type="ARBA" id="ARBA00010609"/>
    </source>
</evidence>
<keyword evidence="4" id="KW-0186">Copper</keyword>
<organism evidence="9 10">
    <name type="scientific">Coemansia thaxteri</name>
    <dbReference type="NCBI Taxonomy" id="2663907"/>
    <lineage>
        <taxon>Eukaryota</taxon>
        <taxon>Fungi</taxon>
        <taxon>Fungi incertae sedis</taxon>
        <taxon>Zoopagomycota</taxon>
        <taxon>Kickxellomycotina</taxon>
        <taxon>Kickxellomycetes</taxon>
        <taxon>Kickxellales</taxon>
        <taxon>Kickxellaceae</taxon>
        <taxon>Coemansia</taxon>
    </lineage>
</organism>
<evidence type="ECO:0000313" key="10">
    <source>
        <dbReference type="Proteomes" id="UP001150907"/>
    </source>
</evidence>
<dbReference type="EMBL" id="JANBQF010000127">
    <property type="protein sequence ID" value="KAJ2004923.1"/>
    <property type="molecule type" value="Genomic_DNA"/>
</dbReference>
<evidence type="ECO:0000256" key="2">
    <source>
        <dbReference type="ARBA" id="ARBA00022723"/>
    </source>
</evidence>
<comment type="caution">
    <text evidence="9">The sequence shown here is derived from an EMBL/GenBank/DDBJ whole genome shotgun (WGS) entry which is preliminary data.</text>
</comment>
<gene>
    <name evidence="9" type="primary">FET3_5</name>
    <name evidence="9" type="ORF">H4R26_002233</name>
</gene>
<feature type="domain" description="Plastocyanin-like" evidence="7">
    <location>
        <begin position="358"/>
        <end position="491"/>
    </location>
</feature>
<dbReference type="InterPro" id="IPR045087">
    <property type="entry name" value="Cu-oxidase_fam"/>
</dbReference>
<dbReference type="GO" id="GO:0005507">
    <property type="term" value="F:copper ion binding"/>
    <property type="evidence" value="ECO:0007669"/>
    <property type="project" value="InterPro"/>
</dbReference>
<evidence type="ECO:0000256" key="5">
    <source>
        <dbReference type="SAM" id="SignalP"/>
    </source>
</evidence>
<evidence type="ECO:0000259" key="8">
    <source>
        <dbReference type="Pfam" id="PF07732"/>
    </source>
</evidence>
<feature type="domain" description="Plastocyanin-like" evidence="8">
    <location>
        <begin position="36"/>
        <end position="141"/>
    </location>
</feature>
<dbReference type="InterPro" id="IPR011707">
    <property type="entry name" value="Cu-oxidase-like_N"/>
</dbReference>
<accession>A0A9W8EG58</accession>
<dbReference type="PANTHER" id="PTHR11709:SF361">
    <property type="entry name" value="IRON TRANSPORT MULTICOPPER OXIDASE FET3"/>
    <property type="match status" value="1"/>
</dbReference>
<dbReference type="Gene3D" id="2.60.40.420">
    <property type="entry name" value="Cupredoxins - blue copper proteins"/>
    <property type="match status" value="3"/>
</dbReference>
<keyword evidence="5" id="KW-0732">Signal</keyword>
<dbReference type="GO" id="GO:0016491">
    <property type="term" value="F:oxidoreductase activity"/>
    <property type="evidence" value="ECO:0007669"/>
    <property type="project" value="UniProtKB-KW"/>
</dbReference>
<dbReference type="OrthoDB" id="2121828at2759"/>
<feature type="chain" id="PRO_5041000701" evidence="5">
    <location>
        <begin position="17"/>
        <end position="541"/>
    </location>
</feature>
<dbReference type="PROSITE" id="PS00079">
    <property type="entry name" value="MULTICOPPER_OXIDASE1"/>
    <property type="match status" value="1"/>
</dbReference>
<feature type="signal peptide" evidence="5">
    <location>
        <begin position="1"/>
        <end position="16"/>
    </location>
</feature>
<dbReference type="AlphaFoldDB" id="A0A9W8EG58"/>
<dbReference type="InterPro" id="IPR033138">
    <property type="entry name" value="Cu_oxidase_CS"/>
</dbReference>
<name>A0A9W8EG58_9FUNG</name>
<dbReference type="InterPro" id="IPR002355">
    <property type="entry name" value="Cu_oxidase_Cu_BS"/>
</dbReference>
<dbReference type="InterPro" id="IPR011706">
    <property type="entry name" value="Cu-oxidase_C"/>
</dbReference>